<accession>M2QNK9</accession>
<evidence type="ECO:0000313" key="3">
    <source>
        <dbReference type="Proteomes" id="UP000016930"/>
    </source>
</evidence>
<dbReference type="AlphaFoldDB" id="M2QNK9"/>
<dbReference type="Proteomes" id="UP000016930">
    <property type="component" value="Unassembled WGS sequence"/>
</dbReference>
<protein>
    <recommendedName>
        <fullName evidence="4">Zn(2)-C6 fungal-type domain-containing protein</fullName>
    </recommendedName>
</protein>
<gene>
    <name evidence="2" type="ORF">CERSUDRAFT_117837</name>
</gene>
<keyword evidence="3" id="KW-1185">Reference proteome</keyword>
<feature type="compositionally biased region" description="Low complexity" evidence="1">
    <location>
        <begin position="187"/>
        <end position="208"/>
    </location>
</feature>
<reference evidence="2 3" key="1">
    <citation type="journal article" date="2012" name="Proc. Natl. Acad. Sci. U.S.A.">
        <title>Comparative genomics of Ceriporiopsis subvermispora and Phanerochaete chrysosporium provide insight into selective ligninolysis.</title>
        <authorList>
            <person name="Fernandez-Fueyo E."/>
            <person name="Ruiz-Duenas F.J."/>
            <person name="Ferreira P."/>
            <person name="Floudas D."/>
            <person name="Hibbett D.S."/>
            <person name="Canessa P."/>
            <person name="Larrondo L.F."/>
            <person name="James T.Y."/>
            <person name="Seelenfreund D."/>
            <person name="Lobos S."/>
            <person name="Polanco R."/>
            <person name="Tello M."/>
            <person name="Honda Y."/>
            <person name="Watanabe T."/>
            <person name="Watanabe T."/>
            <person name="Ryu J.S."/>
            <person name="Kubicek C.P."/>
            <person name="Schmoll M."/>
            <person name="Gaskell J."/>
            <person name="Hammel K.E."/>
            <person name="St John F.J."/>
            <person name="Vanden Wymelenberg A."/>
            <person name="Sabat G."/>
            <person name="Splinter BonDurant S."/>
            <person name="Syed K."/>
            <person name="Yadav J.S."/>
            <person name="Doddapaneni H."/>
            <person name="Subramanian V."/>
            <person name="Lavin J.L."/>
            <person name="Oguiza J.A."/>
            <person name="Perez G."/>
            <person name="Pisabarro A.G."/>
            <person name="Ramirez L."/>
            <person name="Santoyo F."/>
            <person name="Master E."/>
            <person name="Coutinho P.M."/>
            <person name="Henrissat B."/>
            <person name="Lombard V."/>
            <person name="Magnuson J.K."/>
            <person name="Kuees U."/>
            <person name="Hori C."/>
            <person name="Igarashi K."/>
            <person name="Samejima M."/>
            <person name="Held B.W."/>
            <person name="Barry K.W."/>
            <person name="LaButti K.M."/>
            <person name="Lapidus A."/>
            <person name="Lindquist E.A."/>
            <person name="Lucas S.M."/>
            <person name="Riley R."/>
            <person name="Salamov A.A."/>
            <person name="Hoffmeister D."/>
            <person name="Schwenk D."/>
            <person name="Hadar Y."/>
            <person name="Yarden O."/>
            <person name="de Vries R.P."/>
            <person name="Wiebenga A."/>
            <person name="Stenlid J."/>
            <person name="Eastwood D."/>
            <person name="Grigoriev I.V."/>
            <person name="Berka R.M."/>
            <person name="Blanchette R.A."/>
            <person name="Kersten P."/>
            <person name="Martinez A.T."/>
            <person name="Vicuna R."/>
            <person name="Cullen D."/>
        </authorList>
    </citation>
    <scope>NUCLEOTIDE SEQUENCE [LARGE SCALE GENOMIC DNA]</scope>
    <source>
        <strain evidence="2 3">B</strain>
    </source>
</reference>
<dbReference type="HOGENOM" id="CLU_865989_0_0_1"/>
<sequence length="321" mass="36271">MWSEFADVDPHFFFWATMSEATLQPPAENQIDRYANNSLCRYTPMSMDRQLRKPPIKISKVSRLRTACPYYRNKDKLQNYQCTENERIVNAPAGQHSYECHSGQVSYNSSHFGSNVSQQYAGGRVNSSRGVHQHVWWRRAVQWYVPDVRSHSIPYYTEISRSEYAELKHAKLHCDFIPEPTPPTPPASQMASMASTPSTPLTPSTPSLPSLPPSPTEVEGGANRRQFDAVASWGWPRMDDSDPSSKLVVVNRYSRTTGTKVNTVALSKVVRPRNRPGGPCIFCTDTGRKCSGNKELRKPCMVCIERGLTCEWRKYASDSNA</sequence>
<proteinExistence type="predicted"/>
<organism evidence="2 3">
    <name type="scientific">Ceriporiopsis subvermispora (strain B)</name>
    <name type="common">White-rot fungus</name>
    <name type="synonym">Gelatoporia subvermispora</name>
    <dbReference type="NCBI Taxonomy" id="914234"/>
    <lineage>
        <taxon>Eukaryota</taxon>
        <taxon>Fungi</taxon>
        <taxon>Dikarya</taxon>
        <taxon>Basidiomycota</taxon>
        <taxon>Agaricomycotina</taxon>
        <taxon>Agaricomycetes</taxon>
        <taxon>Polyporales</taxon>
        <taxon>Gelatoporiaceae</taxon>
        <taxon>Gelatoporia</taxon>
    </lineage>
</organism>
<dbReference type="EMBL" id="KB445805">
    <property type="protein sequence ID" value="EMD33745.1"/>
    <property type="molecule type" value="Genomic_DNA"/>
</dbReference>
<evidence type="ECO:0000256" key="1">
    <source>
        <dbReference type="SAM" id="MobiDB-lite"/>
    </source>
</evidence>
<evidence type="ECO:0000313" key="2">
    <source>
        <dbReference type="EMBL" id="EMD33745.1"/>
    </source>
</evidence>
<evidence type="ECO:0008006" key="4">
    <source>
        <dbReference type="Google" id="ProtNLM"/>
    </source>
</evidence>
<feature type="region of interest" description="Disordered" evidence="1">
    <location>
        <begin position="179"/>
        <end position="221"/>
    </location>
</feature>
<name>M2QNK9_CERS8</name>